<comment type="similarity">
    <text evidence="1">Belongs to the SMC family. SbcC subfamily.</text>
</comment>
<dbReference type="EMBL" id="AZDG01000025">
    <property type="protein sequence ID" value="KRK63670.1"/>
    <property type="molecule type" value="Genomic_DNA"/>
</dbReference>
<dbReference type="InterPro" id="IPR027417">
    <property type="entry name" value="P-loop_NTPase"/>
</dbReference>
<evidence type="ECO:0000256" key="3">
    <source>
        <dbReference type="ARBA" id="ARBA00013368"/>
    </source>
</evidence>
<dbReference type="Gene3D" id="3.40.50.300">
    <property type="entry name" value="P-loop containing nucleotide triphosphate hydrolases"/>
    <property type="match status" value="2"/>
</dbReference>
<feature type="coiled-coil region" evidence="4">
    <location>
        <begin position="632"/>
        <end position="722"/>
    </location>
</feature>
<proteinExistence type="inferred from homology"/>
<dbReference type="PATRIC" id="fig|1423811.3.peg.1234"/>
<dbReference type="PANTHER" id="PTHR32114">
    <property type="entry name" value="ABC TRANSPORTER ABCH.3"/>
    <property type="match status" value="1"/>
</dbReference>
<keyword evidence="5" id="KW-0540">Nuclease</keyword>
<reference evidence="5 6" key="1">
    <citation type="journal article" date="2015" name="Genome Announc.">
        <title>Expanding the biotechnology potential of lactobacilli through comparative genomics of 213 strains and associated genera.</title>
        <authorList>
            <person name="Sun Z."/>
            <person name="Harris H.M."/>
            <person name="McCann A."/>
            <person name="Guo C."/>
            <person name="Argimon S."/>
            <person name="Zhang W."/>
            <person name="Yang X."/>
            <person name="Jeffery I.B."/>
            <person name="Cooney J.C."/>
            <person name="Kagawa T.F."/>
            <person name="Liu W."/>
            <person name="Song Y."/>
            <person name="Salvetti E."/>
            <person name="Wrobel A."/>
            <person name="Rasinkangas P."/>
            <person name="Parkhill J."/>
            <person name="Rea M.C."/>
            <person name="O'Sullivan O."/>
            <person name="Ritari J."/>
            <person name="Douillard F.P."/>
            <person name="Paul Ross R."/>
            <person name="Yang R."/>
            <person name="Briner A.E."/>
            <person name="Felis G.E."/>
            <person name="de Vos W.M."/>
            <person name="Barrangou R."/>
            <person name="Klaenhammer T.R."/>
            <person name="Caufield P.W."/>
            <person name="Cui Y."/>
            <person name="Zhang H."/>
            <person name="O'Toole P.W."/>
        </authorList>
    </citation>
    <scope>NUCLEOTIDE SEQUENCE [LARGE SCALE GENOMIC DNA]</scope>
    <source>
        <strain evidence="5 6">DSM 20183</strain>
    </source>
</reference>
<dbReference type="PANTHER" id="PTHR32114:SF2">
    <property type="entry name" value="ABC TRANSPORTER ABCH.3"/>
    <property type="match status" value="1"/>
</dbReference>
<name>A0A0R1IX67_9LACO</name>
<dbReference type="Proteomes" id="UP000050929">
    <property type="component" value="Unassembled WGS sequence"/>
</dbReference>
<evidence type="ECO:0000256" key="1">
    <source>
        <dbReference type="ARBA" id="ARBA00006930"/>
    </source>
</evidence>
<dbReference type="Pfam" id="PF13558">
    <property type="entry name" value="SbcC_Walker_B"/>
    <property type="match status" value="1"/>
</dbReference>
<evidence type="ECO:0000313" key="6">
    <source>
        <dbReference type="Proteomes" id="UP000050929"/>
    </source>
</evidence>
<comment type="caution">
    <text evidence="5">The sequence shown here is derived from an EMBL/GenBank/DDBJ whole genome shotgun (WGS) entry which is preliminary data.</text>
</comment>
<keyword evidence="5" id="KW-0378">Hydrolase</keyword>
<organism evidence="5 6">
    <name type="scientific">Companilactobacillus tucceti DSM 20183</name>
    <dbReference type="NCBI Taxonomy" id="1423811"/>
    <lineage>
        <taxon>Bacteria</taxon>
        <taxon>Bacillati</taxon>
        <taxon>Bacillota</taxon>
        <taxon>Bacilli</taxon>
        <taxon>Lactobacillales</taxon>
        <taxon>Lactobacillaceae</taxon>
        <taxon>Companilactobacillus</taxon>
    </lineage>
</organism>
<evidence type="ECO:0000313" key="5">
    <source>
        <dbReference type="EMBL" id="KRK63670.1"/>
    </source>
</evidence>
<sequence length="1057" mass="119362">MKPVYLEMNYFGPHEHSIIDFRRLEEAPIFLIGGDTGAGKSTIFDAMTFALFGSTTSDRDAKEMRSQFAPNNAQTSVTFYFEQGNNLYKVERTPEQVLEKKTKSKGLTIRKATATLGVVDKVDGPETQSIASKPKDVGNEISDILKLNADQFRKIILLPQNDFSEFLKAKTSDKESILKNIFGTQIFTAFTHKLKEKYDAAKQQSTDFETELKTQINSMKLSDEDLEKLNHEATDQKIVILKKLVDTKKAQAESAQAESDKIANNLNKVDKELQDAKELQNKFKHLEDLKKQYQVNIIDKKENIEVQKQHIAELDWADQFKDTIRDLNKTKSEKEQSLKNKKNIDKKLESTKKDYDLAVLNLNKLTNQQSDIDLKNKRIDELANLIPLVTRVEKIHQELETINPQITSIESNLKEQTQISLKLTTEIESKEKQLVNTSDLQEQKDSLIDEKSAFIDTLSPIDNTKNNLKSELTSLQSKNTTLTSDLKIKQDNLEVAKKDYQEKIGTRQSLMIAQLQQELVEGQPCVVCGSTSHPNVVKTVQADEAELKKSIEAVDTSQKNYAAAEQSLKSTQNSFDENNLEISTKKADLESTTKTLTNKYNELLNDSSKKYLPTEYDLHSIKDSFDEQITLVNDTLKNAEKLNKEITDLKDSLKETEKSISDIQLNLAESKSKQTTFENDLKELSKQVSNNKKTSEELSSEQTTLKQAIKTYTEQLEDSKNQAHTSELALSSIQTQTTDITEQIQKQITDIKELQTVLDDGLNSKDAKTNDSVQLKDWIQEINDDIDSQLKESVSSYNKEKELLDRDIKTISEQLKDLKIPDIDHLTENLNNQKELNKAAVNKAVQLKLTYDNFQSTYLEIKKITDNQSDFNKKLSEITGLYNVITGKDGNDEKLQLQTYVVQNYLRKVLDYANHTFINLLSNNRYSFEIAEQGSDKRTDHGLDINVYDNETGATRSSDTLSGGETFIAALSIALSLSEVVQSSANGVKIDALFIDEGFGSLDDETLGKAMSALETIGENRMVGVISHIETMKATIGQQVLIKKIGDGRSTVKIVTK</sequence>
<keyword evidence="6" id="KW-1185">Reference proteome</keyword>
<dbReference type="OrthoDB" id="9795626at2"/>
<gene>
    <name evidence="5" type="ORF">FC72_GL001214</name>
</gene>
<dbReference type="STRING" id="1423811.FC72_GL001214"/>
<accession>A0A0R1IX67</accession>
<protein>
    <recommendedName>
        <fullName evidence="3">Nuclease SbcCD subunit C</fullName>
    </recommendedName>
</protein>
<dbReference type="SUPFAM" id="SSF52540">
    <property type="entry name" value="P-loop containing nucleoside triphosphate hydrolases"/>
    <property type="match status" value="2"/>
</dbReference>
<keyword evidence="5" id="KW-0269">Exonuclease</keyword>
<comment type="subunit">
    <text evidence="2">Heterodimer of SbcC and SbcD.</text>
</comment>
<feature type="coiled-coil region" evidence="4">
    <location>
        <begin position="238"/>
        <end position="368"/>
    </location>
</feature>
<dbReference type="RefSeq" id="WP_057767184.1">
    <property type="nucleotide sequence ID" value="NZ_AZDG01000025.1"/>
</dbReference>
<dbReference type="GO" id="GO:0004527">
    <property type="term" value="F:exonuclease activity"/>
    <property type="evidence" value="ECO:0007669"/>
    <property type="project" value="UniProtKB-KW"/>
</dbReference>
<keyword evidence="4" id="KW-0175">Coiled coil</keyword>
<feature type="coiled-coil region" evidence="4">
    <location>
        <begin position="794"/>
        <end position="843"/>
    </location>
</feature>
<evidence type="ECO:0000256" key="4">
    <source>
        <dbReference type="SAM" id="Coils"/>
    </source>
</evidence>
<evidence type="ECO:0000256" key="2">
    <source>
        <dbReference type="ARBA" id="ARBA00011322"/>
    </source>
</evidence>
<dbReference type="AlphaFoldDB" id="A0A0R1IX67"/>